<keyword evidence="1" id="KW-1133">Transmembrane helix</keyword>
<keyword evidence="1" id="KW-0472">Membrane</keyword>
<evidence type="ECO:0000313" key="3">
    <source>
        <dbReference type="Proteomes" id="UP000024635"/>
    </source>
</evidence>
<comment type="caution">
    <text evidence="2">The sequence shown here is derived from an EMBL/GenBank/DDBJ whole genome shotgun (WGS) entry which is preliminary data.</text>
</comment>
<evidence type="ECO:0000313" key="2">
    <source>
        <dbReference type="EMBL" id="EYC33098.1"/>
    </source>
</evidence>
<gene>
    <name evidence="2" type="primary">Acey_s0002.g599</name>
    <name evidence="2" type="ORF">Y032_0002g599</name>
</gene>
<keyword evidence="3" id="KW-1185">Reference proteome</keyword>
<organism evidence="2 3">
    <name type="scientific">Ancylostoma ceylanicum</name>
    <dbReference type="NCBI Taxonomy" id="53326"/>
    <lineage>
        <taxon>Eukaryota</taxon>
        <taxon>Metazoa</taxon>
        <taxon>Ecdysozoa</taxon>
        <taxon>Nematoda</taxon>
        <taxon>Chromadorea</taxon>
        <taxon>Rhabditida</taxon>
        <taxon>Rhabditina</taxon>
        <taxon>Rhabditomorpha</taxon>
        <taxon>Strongyloidea</taxon>
        <taxon>Ancylostomatidae</taxon>
        <taxon>Ancylostomatinae</taxon>
        <taxon>Ancylostoma</taxon>
    </lineage>
</organism>
<proteinExistence type="predicted"/>
<accession>A0A016W2A6</accession>
<sequence length="89" mass="9859">MKQCMMLSLLSALIVCVIIATVVVVVVMLRGREVNKNCCGIFRNEIDSKMCHKSRGTLVLCCDRPTSGCRFISQVYYEKPSLCLVATAP</sequence>
<evidence type="ECO:0000256" key="1">
    <source>
        <dbReference type="SAM" id="Phobius"/>
    </source>
</evidence>
<dbReference type="Proteomes" id="UP000024635">
    <property type="component" value="Unassembled WGS sequence"/>
</dbReference>
<protein>
    <submittedName>
        <fullName evidence="2">Uncharacterized protein</fullName>
    </submittedName>
</protein>
<dbReference type="EMBL" id="JARK01001338">
    <property type="protein sequence ID" value="EYC33098.1"/>
    <property type="molecule type" value="Genomic_DNA"/>
</dbReference>
<feature type="transmembrane region" description="Helical" evidence="1">
    <location>
        <begin position="7"/>
        <end position="29"/>
    </location>
</feature>
<name>A0A016W2A6_9BILA</name>
<dbReference type="AlphaFoldDB" id="A0A016W2A6"/>
<keyword evidence="1" id="KW-0812">Transmembrane</keyword>
<reference evidence="3" key="1">
    <citation type="journal article" date="2015" name="Nat. Genet.">
        <title>The genome and transcriptome of the zoonotic hookworm Ancylostoma ceylanicum identify infection-specific gene families.</title>
        <authorList>
            <person name="Schwarz E.M."/>
            <person name="Hu Y."/>
            <person name="Antoshechkin I."/>
            <person name="Miller M.M."/>
            <person name="Sternberg P.W."/>
            <person name="Aroian R.V."/>
        </authorList>
    </citation>
    <scope>NUCLEOTIDE SEQUENCE</scope>
    <source>
        <strain evidence="3">HY135</strain>
    </source>
</reference>